<dbReference type="SMART" id="SM00195">
    <property type="entry name" value="DSPc"/>
    <property type="match status" value="1"/>
</dbReference>
<comment type="function">
    <text evidence="12">Protein phosphatase that mediates dephosphorylation of proteins phosphorylated on Tyr and Ser/Thr residues. In vitro, it can dephosphorylate p44-ERK1 (MAPK3) but not p54 SAPK-beta (MAPK10) in vitro. Able to enhance activation of JNK and p38 (MAPK14).</text>
</comment>
<dbReference type="SUPFAM" id="SSF52799">
    <property type="entry name" value="(Phosphotyrosine protein) phosphatases II"/>
    <property type="match status" value="1"/>
</dbReference>
<dbReference type="GO" id="GO:0004725">
    <property type="term" value="F:protein tyrosine phosphatase activity"/>
    <property type="evidence" value="ECO:0007669"/>
    <property type="project" value="UniProtKB-EC"/>
</dbReference>
<dbReference type="InterPro" id="IPR057023">
    <property type="entry name" value="PTP-SAK"/>
</dbReference>
<dbReference type="EC" id="3.1.3.16" evidence="5"/>
<keyword evidence="6" id="KW-0963">Cytoplasm</keyword>
<comment type="catalytic activity">
    <reaction evidence="10">
        <text>O-phospho-L-seryl-[protein] + H2O = L-seryl-[protein] + phosphate</text>
        <dbReference type="Rhea" id="RHEA:20629"/>
        <dbReference type="Rhea" id="RHEA-COMP:9863"/>
        <dbReference type="Rhea" id="RHEA-COMP:11604"/>
        <dbReference type="ChEBI" id="CHEBI:15377"/>
        <dbReference type="ChEBI" id="CHEBI:29999"/>
        <dbReference type="ChEBI" id="CHEBI:43474"/>
        <dbReference type="ChEBI" id="CHEBI:83421"/>
        <dbReference type="EC" id="3.1.3.16"/>
    </reaction>
</comment>
<evidence type="ECO:0000256" key="7">
    <source>
        <dbReference type="ARBA" id="ARBA00022801"/>
    </source>
</evidence>
<evidence type="ECO:0000256" key="11">
    <source>
        <dbReference type="ARBA" id="ARBA00048336"/>
    </source>
</evidence>
<dbReference type="InterPro" id="IPR016130">
    <property type="entry name" value="Tyr_Pase_AS"/>
</dbReference>
<evidence type="ECO:0000256" key="3">
    <source>
        <dbReference type="ARBA" id="ARBA00008601"/>
    </source>
</evidence>
<gene>
    <name evidence="17" type="ORF">SKAU_G00186850</name>
</gene>
<dbReference type="Gene3D" id="3.90.190.10">
    <property type="entry name" value="Protein tyrosine phosphatase superfamily"/>
    <property type="match status" value="1"/>
</dbReference>
<keyword evidence="7" id="KW-0378">Hydrolase</keyword>
<dbReference type="InterPro" id="IPR003595">
    <property type="entry name" value="Tyr_Pase_cat"/>
</dbReference>
<dbReference type="PROSITE" id="PS00383">
    <property type="entry name" value="TYR_PHOSPHATASE_1"/>
    <property type="match status" value="1"/>
</dbReference>
<dbReference type="AlphaFoldDB" id="A0A9Q1FCS1"/>
<dbReference type="PROSITE" id="PS50054">
    <property type="entry name" value="TYR_PHOSPHATASE_DUAL"/>
    <property type="match status" value="1"/>
</dbReference>
<evidence type="ECO:0000256" key="13">
    <source>
        <dbReference type="ARBA" id="ARBA00068789"/>
    </source>
</evidence>
<evidence type="ECO:0000256" key="4">
    <source>
        <dbReference type="ARBA" id="ARBA00013064"/>
    </source>
</evidence>
<evidence type="ECO:0000256" key="6">
    <source>
        <dbReference type="ARBA" id="ARBA00022490"/>
    </source>
</evidence>
<dbReference type="CDD" id="cd14504">
    <property type="entry name" value="DUSP23"/>
    <property type="match status" value="1"/>
</dbReference>
<keyword evidence="9" id="KW-0539">Nucleus</keyword>
<name>A0A9Q1FCS1_SYNKA</name>
<protein>
    <recommendedName>
        <fullName evidence="13">Dual specificity protein phosphatase 23</fullName>
        <ecNumber evidence="5">3.1.3.16</ecNumber>
        <ecNumber evidence="4">3.1.3.48</ecNumber>
    </recommendedName>
    <alternativeName>
        <fullName evidence="14">Low molecular mass dual specificity phosphatase 3</fullName>
    </alternativeName>
</protein>
<evidence type="ECO:0000259" key="16">
    <source>
        <dbReference type="PROSITE" id="PS50056"/>
    </source>
</evidence>
<comment type="caution">
    <text evidence="17">The sequence shown here is derived from an EMBL/GenBank/DDBJ whole genome shotgun (WGS) entry which is preliminary data.</text>
</comment>
<dbReference type="PROSITE" id="PS50056">
    <property type="entry name" value="TYR_PHOSPHATASE_2"/>
    <property type="match status" value="1"/>
</dbReference>
<dbReference type="Proteomes" id="UP001152622">
    <property type="component" value="Chromosome 6"/>
</dbReference>
<evidence type="ECO:0000256" key="10">
    <source>
        <dbReference type="ARBA" id="ARBA00047761"/>
    </source>
</evidence>
<dbReference type="GO" id="GO:0004722">
    <property type="term" value="F:protein serine/threonine phosphatase activity"/>
    <property type="evidence" value="ECO:0007669"/>
    <property type="project" value="UniProtKB-EC"/>
</dbReference>
<evidence type="ECO:0000256" key="8">
    <source>
        <dbReference type="ARBA" id="ARBA00022912"/>
    </source>
</evidence>
<dbReference type="OrthoDB" id="432447at2759"/>
<comment type="similarity">
    <text evidence="3">Belongs to the protein-tyrosine phosphatase family. Non-receptor class dual specificity subfamily.</text>
</comment>
<dbReference type="InterPro" id="IPR000387">
    <property type="entry name" value="Tyr_Pase_dom"/>
</dbReference>
<dbReference type="FunFam" id="3.90.190.10:FF:000063">
    <property type="entry name" value="Dual specificity phosphatase 23"/>
    <property type="match status" value="1"/>
</dbReference>
<evidence type="ECO:0000256" key="2">
    <source>
        <dbReference type="ARBA" id="ARBA00004514"/>
    </source>
</evidence>
<dbReference type="PANTHER" id="PTHR23339">
    <property type="entry name" value="TYROSINE SPECIFIC PROTEIN PHOSPHATASE AND DUAL SPECIFICITY PROTEIN PHOSPHATASE"/>
    <property type="match status" value="1"/>
</dbReference>
<evidence type="ECO:0000256" key="12">
    <source>
        <dbReference type="ARBA" id="ARBA00053915"/>
    </source>
</evidence>
<evidence type="ECO:0000313" key="17">
    <source>
        <dbReference type="EMBL" id="KAJ8355891.1"/>
    </source>
</evidence>
<feature type="domain" description="Tyrosine specific protein phosphatases" evidence="16">
    <location>
        <begin position="76"/>
        <end position="141"/>
    </location>
</feature>
<dbReference type="InterPro" id="IPR029021">
    <property type="entry name" value="Prot-tyrosine_phosphatase-like"/>
</dbReference>
<evidence type="ECO:0000256" key="9">
    <source>
        <dbReference type="ARBA" id="ARBA00023242"/>
    </source>
</evidence>
<accession>A0A9Q1FCS1</accession>
<evidence type="ECO:0000256" key="14">
    <source>
        <dbReference type="ARBA" id="ARBA00081937"/>
    </source>
</evidence>
<evidence type="ECO:0000313" key="18">
    <source>
        <dbReference type="Proteomes" id="UP001152622"/>
    </source>
</evidence>
<organism evidence="17 18">
    <name type="scientific">Synaphobranchus kaupii</name>
    <name type="common">Kaup's arrowtooth eel</name>
    <dbReference type="NCBI Taxonomy" id="118154"/>
    <lineage>
        <taxon>Eukaryota</taxon>
        <taxon>Metazoa</taxon>
        <taxon>Chordata</taxon>
        <taxon>Craniata</taxon>
        <taxon>Vertebrata</taxon>
        <taxon>Euteleostomi</taxon>
        <taxon>Actinopterygii</taxon>
        <taxon>Neopterygii</taxon>
        <taxon>Teleostei</taxon>
        <taxon>Anguilliformes</taxon>
        <taxon>Synaphobranchidae</taxon>
        <taxon>Synaphobranchus</taxon>
    </lineage>
</organism>
<feature type="domain" description="Tyrosine-protein phosphatase" evidence="15">
    <location>
        <begin position="8"/>
        <end position="153"/>
    </location>
</feature>
<evidence type="ECO:0000256" key="5">
    <source>
        <dbReference type="ARBA" id="ARBA00013081"/>
    </source>
</evidence>
<keyword evidence="18" id="KW-1185">Reference proteome</keyword>
<keyword evidence="8" id="KW-0904">Protein phosphatase</keyword>
<dbReference type="EMBL" id="JAINUF010000006">
    <property type="protein sequence ID" value="KAJ8355891.1"/>
    <property type="molecule type" value="Genomic_DNA"/>
</dbReference>
<reference evidence="17" key="1">
    <citation type="journal article" date="2023" name="Science">
        <title>Genome structures resolve the early diversification of teleost fishes.</title>
        <authorList>
            <person name="Parey E."/>
            <person name="Louis A."/>
            <person name="Montfort J."/>
            <person name="Bouchez O."/>
            <person name="Roques C."/>
            <person name="Iampietro C."/>
            <person name="Lluch J."/>
            <person name="Castinel A."/>
            <person name="Donnadieu C."/>
            <person name="Desvignes T."/>
            <person name="Floi Bucao C."/>
            <person name="Jouanno E."/>
            <person name="Wen M."/>
            <person name="Mejri S."/>
            <person name="Dirks R."/>
            <person name="Jansen H."/>
            <person name="Henkel C."/>
            <person name="Chen W.J."/>
            <person name="Zahm M."/>
            <person name="Cabau C."/>
            <person name="Klopp C."/>
            <person name="Thompson A.W."/>
            <person name="Robinson-Rechavi M."/>
            <person name="Braasch I."/>
            <person name="Lecointre G."/>
            <person name="Bobe J."/>
            <person name="Postlethwait J.H."/>
            <person name="Berthelot C."/>
            <person name="Roest Crollius H."/>
            <person name="Guiguen Y."/>
        </authorList>
    </citation>
    <scope>NUCLEOTIDE SEQUENCE</scope>
    <source>
        <strain evidence="17">WJC10195</strain>
    </source>
</reference>
<proteinExistence type="inferred from homology"/>
<dbReference type="InterPro" id="IPR020422">
    <property type="entry name" value="TYR_PHOSPHATASE_DUAL_dom"/>
</dbReference>
<evidence type="ECO:0000256" key="1">
    <source>
        <dbReference type="ARBA" id="ARBA00004123"/>
    </source>
</evidence>
<dbReference type="GO" id="GO:0005634">
    <property type="term" value="C:nucleus"/>
    <property type="evidence" value="ECO:0007669"/>
    <property type="project" value="UniProtKB-SubCell"/>
</dbReference>
<dbReference type="GO" id="GO:0005829">
    <property type="term" value="C:cytosol"/>
    <property type="evidence" value="ECO:0007669"/>
    <property type="project" value="UniProtKB-SubCell"/>
</dbReference>
<sequence>MASTPPPNFSWIEPNKLAGLALPTITTHYKYLLDSGIQHLVCLCETKPPRYDTCPGLTLHHIAIEDFCPPSLDQIKRFLAIVEDSNSKNEGVGVHCHHGHGRTGTMLACYLVKQRKMTGNNAIQEIRRLRSGSIETNEQEKAVLQFYQHNKQSI</sequence>
<comment type="catalytic activity">
    <reaction evidence="11">
        <text>O-phospho-L-threonyl-[protein] + H2O = L-threonyl-[protein] + phosphate</text>
        <dbReference type="Rhea" id="RHEA:47004"/>
        <dbReference type="Rhea" id="RHEA-COMP:11060"/>
        <dbReference type="Rhea" id="RHEA-COMP:11605"/>
        <dbReference type="ChEBI" id="CHEBI:15377"/>
        <dbReference type="ChEBI" id="CHEBI:30013"/>
        <dbReference type="ChEBI" id="CHEBI:43474"/>
        <dbReference type="ChEBI" id="CHEBI:61977"/>
        <dbReference type="EC" id="3.1.3.16"/>
    </reaction>
</comment>
<dbReference type="InterPro" id="IPR050561">
    <property type="entry name" value="PTP"/>
</dbReference>
<dbReference type="EC" id="3.1.3.48" evidence="4"/>
<evidence type="ECO:0000259" key="15">
    <source>
        <dbReference type="PROSITE" id="PS50054"/>
    </source>
</evidence>
<dbReference type="SMART" id="SM00404">
    <property type="entry name" value="PTPc_motif"/>
    <property type="match status" value="1"/>
</dbReference>
<dbReference type="Pfam" id="PF22784">
    <property type="entry name" value="PTP-SAK"/>
    <property type="match status" value="1"/>
</dbReference>
<comment type="subcellular location">
    <subcellularLocation>
        <location evidence="2">Cytoplasm</location>
        <location evidence="2">Cytosol</location>
    </subcellularLocation>
    <subcellularLocation>
        <location evidence="1">Nucleus</location>
    </subcellularLocation>
</comment>